<dbReference type="GO" id="GO:0004553">
    <property type="term" value="F:hydrolase activity, hydrolyzing O-glycosyl compounds"/>
    <property type="evidence" value="ECO:0007669"/>
    <property type="project" value="UniProtKB-ARBA"/>
</dbReference>
<dbReference type="SUPFAM" id="SSF49899">
    <property type="entry name" value="Concanavalin A-like lectins/glucanases"/>
    <property type="match status" value="1"/>
</dbReference>
<dbReference type="GO" id="GO:0005975">
    <property type="term" value="P:carbohydrate metabolic process"/>
    <property type="evidence" value="ECO:0007669"/>
    <property type="project" value="UniProtKB-ARBA"/>
</dbReference>
<dbReference type="Proteomes" id="UP000198836">
    <property type="component" value="Unassembled WGS sequence"/>
</dbReference>
<evidence type="ECO:0000313" key="1">
    <source>
        <dbReference type="EMBL" id="SFA38728.1"/>
    </source>
</evidence>
<organism evidence="1 2">
    <name type="scientific">Pedobacter suwonensis</name>
    <dbReference type="NCBI Taxonomy" id="332999"/>
    <lineage>
        <taxon>Bacteria</taxon>
        <taxon>Pseudomonadati</taxon>
        <taxon>Bacteroidota</taxon>
        <taxon>Sphingobacteriia</taxon>
        <taxon>Sphingobacteriales</taxon>
        <taxon>Sphingobacteriaceae</taxon>
        <taxon>Pedobacter</taxon>
    </lineage>
</organism>
<accession>A0A1I0SGV1</accession>
<keyword evidence="2" id="KW-1185">Reference proteome</keyword>
<dbReference type="InterPro" id="IPR013320">
    <property type="entry name" value="ConA-like_dom_sf"/>
</dbReference>
<dbReference type="STRING" id="332999.SAMN04488511_101273"/>
<dbReference type="AlphaFoldDB" id="A0A1I0SGV1"/>
<evidence type="ECO:0000313" key="2">
    <source>
        <dbReference type="Proteomes" id="UP000198836"/>
    </source>
</evidence>
<dbReference type="RefSeq" id="WP_090979459.1">
    <property type="nucleotide sequence ID" value="NZ_FOJM01000001.1"/>
</dbReference>
<name>A0A1I0SGV1_9SPHI</name>
<proteinExistence type="predicted"/>
<dbReference type="OrthoDB" id="9800869at2"/>
<reference evidence="2" key="1">
    <citation type="submission" date="2016-10" db="EMBL/GenBank/DDBJ databases">
        <authorList>
            <person name="Varghese N."/>
            <person name="Submissions S."/>
        </authorList>
    </citation>
    <scope>NUCLEOTIDE SEQUENCE [LARGE SCALE GENOMIC DNA]</scope>
    <source>
        <strain evidence="2">DSM 18130</strain>
    </source>
</reference>
<gene>
    <name evidence="1" type="ORF">SAMN04488511_101273</name>
</gene>
<sequence>MKTAKINITITILILLISSIEVHAQLGGLFEKAKEKAEKALEKKIDKNAASKKSKAAINSGSGNVAIGDSVLFAEDFSSFETGATANSFKTNGVANIVTMNGQKGKWMDVKDKAIYKFSRQFNYPKQFTLAFDIIAKADQIKDIAPMSFGFAGDNSVSQHDSNIGTYVQLHYYDTDQVNIGSDKPKTFVSTTFDLEPWLNRPLHVVLSVNGDRMAVYLDNVKLADTVLFSPTAAKNFYISAPWQYDNDARVLVSNFQIAGFTK</sequence>
<evidence type="ECO:0008006" key="3">
    <source>
        <dbReference type="Google" id="ProtNLM"/>
    </source>
</evidence>
<dbReference type="EMBL" id="FOJM01000001">
    <property type="protein sequence ID" value="SFA38728.1"/>
    <property type="molecule type" value="Genomic_DNA"/>
</dbReference>
<protein>
    <recommendedName>
        <fullName evidence="3">Concanavalin A-like lectin/glucanases superfamily protein</fullName>
    </recommendedName>
</protein>